<evidence type="ECO:0000313" key="1">
    <source>
        <dbReference type="EMBL" id="BCI54857.1"/>
    </source>
</evidence>
<dbReference type="AlphaFoldDB" id="A0A6S6PB66"/>
<dbReference type="EMBL" id="AP023287">
    <property type="protein sequence ID" value="BCI54857.1"/>
    <property type="molecule type" value="Genomic_DNA"/>
</dbReference>
<organism evidence="1 2">
    <name type="scientific">Mycolicibacterium litorale</name>
    <dbReference type="NCBI Taxonomy" id="758802"/>
    <lineage>
        <taxon>Bacteria</taxon>
        <taxon>Bacillati</taxon>
        <taxon>Actinomycetota</taxon>
        <taxon>Actinomycetes</taxon>
        <taxon>Mycobacteriales</taxon>
        <taxon>Mycobacteriaceae</taxon>
        <taxon>Mycolicibacterium</taxon>
    </lineage>
</organism>
<reference evidence="1 2" key="1">
    <citation type="submission" date="2020-07" db="EMBL/GenBank/DDBJ databases">
        <title>Complete genome sequence of Mycolicibacterium litorale like strain isolated from cardiac implantable electronic device infection.</title>
        <authorList>
            <person name="Fukano H."/>
            <person name="Miyama H."/>
            <person name="Hoshino Y."/>
        </authorList>
    </citation>
    <scope>NUCLEOTIDE SEQUENCE [LARGE SCALE GENOMIC DNA]</scope>
    <source>
        <strain evidence="1 2">NIIDNTM18</strain>
    </source>
</reference>
<name>A0A6S6PB66_9MYCO</name>
<proteinExistence type="predicted"/>
<evidence type="ECO:0000313" key="2">
    <source>
        <dbReference type="Proteomes" id="UP000515734"/>
    </source>
</evidence>
<dbReference type="Proteomes" id="UP000515734">
    <property type="component" value="Chromosome"/>
</dbReference>
<gene>
    <name evidence="1" type="ORF">NIIDNTM18_41350</name>
</gene>
<accession>A0A6S6PB66</accession>
<protein>
    <submittedName>
        <fullName evidence="1">Uncharacterized protein</fullName>
    </submittedName>
</protein>
<sequence length="116" mass="12306">MTPRADTAAHVPITLINPDGLPTVDLYKQVAVATGSKLVFISAKSRATPTATRASEKLGVTALPQLTGIDVATLAEPDMLIEVEATAVLDRSDVARLSLIAGHKAHASPKRRLRRM</sequence>